<evidence type="ECO:0000313" key="2">
    <source>
        <dbReference type="Proteomes" id="UP000092247"/>
    </source>
</evidence>
<gene>
    <name evidence="1" type="ORF">AYY17_15715</name>
</gene>
<reference evidence="1 2" key="1">
    <citation type="submission" date="2016-06" db="EMBL/GenBank/DDBJ databases">
        <authorList>
            <person name="Kjaerup R.B."/>
            <person name="Dalgaard T.S."/>
            <person name="Juul-Madsen H.R."/>
        </authorList>
    </citation>
    <scope>NUCLEOTIDE SEQUENCE [LARGE SCALE GENOMIC DNA]</scope>
    <source>
        <strain evidence="1 2">GCSL-Mp3</strain>
    </source>
</reference>
<dbReference type="Proteomes" id="UP000092247">
    <property type="component" value="Unassembled WGS sequence"/>
</dbReference>
<dbReference type="AlphaFoldDB" id="A0A1B8HMI3"/>
<dbReference type="EMBL" id="LZEX01000003">
    <property type="protein sequence ID" value="OBU10626.1"/>
    <property type="molecule type" value="Genomic_DNA"/>
</dbReference>
<sequence length="263" mass="30715">MTPRQIIASHIRQYRTIPAGSIIWLHAPGFDDFVSVDEVGRSLDAWLEKMGTPSELTIHLDTPEGDFEDQWCLETSIFKLPPPVREVVEPAKVIARRKRVTAFGEKTIFNAERIIQLYTDYLTNMYRREFGYIGKSPDVRVNWATKHSWGGHRNITISPGYLYELDLVEIYGLRMFACHFHEYAHVCLDKEIGSFYSSNRLDHLKALVAHELAHFLQFNTHSRNFNPQAAIQHLPRLDYKTPHGEGWQYLYRYLKKPLNLRLN</sequence>
<comment type="caution">
    <text evidence="1">The sequence shown here is derived from an EMBL/GenBank/DDBJ whole genome shotgun (WGS) entry which is preliminary data.</text>
</comment>
<organism evidence="1 2">
    <name type="scientific">Morganella psychrotolerans</name>
    <dbReference type="NCBI Taxonomy" id="368603"/>
    <lineage>
        <taxon>Bacteria</taxon>
        <taxon>Pseudomonadati</taxon>
        <taxon>Pseudomonadota</taxon>
        <taxon>Gammaproteobacteria</taxon>
        <taxon>Enterobacterales</taxon>
        <taxon>Morganellaceae</taxon>
        <taxon>Morganella</taxon>
    </lineage>
</organism>
<evidence type="ECO:0000313" key="1">
    <source>
        <dbReference type="EMBL" id="OBU10626.1"/>
    </source>
</evidence>
<proteinExistence type="predicted"/>
<dbReference type="RefSeq" id="WP_067421913.1">
    <property type="nucleotide sequence ID" value="NZ_LZEX01000003.1"/>
</dbReference>
<accession>A0A1B8HMI3</accession>
<name>A0A1B8HMI3_9GAMM</name>
<protein>
    <submittedName>
        <fullName evidence="1">Uncharacterized protein</fullName>
    </submittedName>
</protein>